<keyword evidence="12" id="KW-1185">Reference proteome</keyword>
<accession>A0ABR2FVT8</accession>
<reference evidence="11 12" key="1">
    <citation type="journal article" date="2024" name="G3 (Bethesda)">
        <title>Genome assembly of Hibiscus sabdariffa L. provides insights into metabolisms of medicinal natural products.</title>
        <authorList>
            <person name="Kim T."/>
        </authorList>
    </citation>
    <scope>NUCLEOTIDE SEQUENCE [LARGE SCALE GENOMIC DNA]</scope>
    <source>
        <strain evidence="11">TK-2024</strain>
        <tissue evidence="11">Old leaves</tissue>
    </source>
</reference>
<evidence type="ECO:0000256" key="5">
    <source>
        <dbReference type="ARBA" id="ARBA00022692"/>
    </source>
</evidence>
<dbReference type="InterPro" id="IPR007241">
    <property type="entry name" value="Autophagy-rel_prot_9"/>
</dbReference>
<comment type="similarity">
    <text evidence="2">Belongs to the ATG9 family.</text>
</comment>
<dbReference type="Proteomes" id="UP001472677">
    <property type="component" value="Unassembled WGS sequence"/>
</dbReference>
<evidence type="ECO:0000256" key="4">
    <source>
        <dbReference type="ARBA" id="ARBA00022448"/>
    </source>
</evidence>
<comment type="caution">
    <text evidence="11">The sequence shown here is derived from an EMBL/GenBank/DDBJ whole genome shotgun (WGS) entry which is preliminary data.</text>
</comment>
<dbReference type="PANTHER" id="PTHR13038:SF10">
    <property type="entry name" value="AUTOPHAGY-RELATED PROTEIN 9"/>
    <property type="match status" value="1"/>
</dbReference>
<protein>
    <recommendedName>
        <fullName evidence="3">Autophagy-related protein 9</fullName>
    </recommendedName>
</protein>
<keyword evidence="7" id="KW-0072">Autophagy</keyword>
<comment type="subcellular location">
    <subcellularLocation>
        <location evidence="1">Preautophagosomal structure membrane</location>
        <topology evidence="1">Multi-pass membrane protein</topology>
    </subcellularLocation>
</comment>
<feature type="region of interest" description="Disordered" evidence="10">
    <location>
        <begin position="242"/>
        <end position="268"/>
    </location>
</feature>
<name>A0ABR2FVT8_9ROSI</name>
<evidence type="ECO:0000256" key="1">
    <source>
        <dbReference type="ARBA" id="ARBA00004511"/>
    </source>
</evidence>
<keyword evidence="5" id="KW-0812">Transmembrane</keyword>
<evidence type="ECO:0000256" key="6">
    <source>
        <dbReference type="ARBA" id="ARBA00022989"/>
    </source>
</evidence>
<evidence type="ECO:0000256" key="9">
    <source>
        <dbReference type="ARBA" id="ARBA00023136"/>
    </source>
</evidence>
<evidence type="ECO:0000256" key="7">
    <source>
        <dbReference type="ARBA" id="ARBA00023006"/>
    </source>
</evidence>
<evidence type="ECO:0000313" key="12">
    <source>
        <dbReference type="Proteomes" id="UP001472677"/>
    </source>
</evidence>
<evidence type="ECO:0000256" key="10">
    <source>
        <dbReference type="SAM" id="MobiDB-lite"/>
    </source>
</evidence>
<evidence type="ECO:0000313" key="11">
    <source>
        <dbReference type="EMBL" id="KAK8588370.1"/>
    </source>
</evidence>
<dbReference type="EMBL" id="JBBPBM010000004">
    <property type="protein sequence ID" value="KAK8588370.1"/>
    <property type="molecule type" value="Genomic_DNA"/>
</dbReference>
<keyword evidence="8" id="KW-0445">Lipid transport</keyword>
<evidence type="ECO:0000256" key="3">
    <source>
        <dbReference type="ARBA" id="ARBA00018074"/>
    </source>
</evidence>
<keyword evidence="9" id="KW-0472">Membrane</keyword>
<evidence type="ECO:0000256" key="8">
    <source>
        <dbReference type="ARBA" id="ARBA00023055"/>
    </source>
</evidence>
<keyword evidence="4" id="KW-0813">Transport</keyword>
<proteinExistence type="inferred from homology"/>
<evidence type="ECO:0000256" key="2">
    <source>
        <dbReference type="ARBA" id="ARBA00006185"/>
    </source>
</evidence>
<dbReference type="PANTHER" id="PTHR13038">
    <property type="entry name" value="APG9 AUTOPHAGY 9"/>
    <property type="match status" value="1"/>
</dbReference>
<sequence>MKVAVRRRKKGWEYIRVGSLHHPIVPLISKAMATQCASRTEELSGENGFQTSYPSWEPYVQGKQFLSNITTFMEQMLQGQGARHAYSSGRLWRGSPLRATGDRNSLLSMETHQNIPGTGYNMGSLWLLDADQKNHLYLLDWYYTSRAHQVPGYRSDTATRPLEPAELQHGGYWVPINTTHDDAKDEEYRPHLFDDGSRSHLEVSTSAPFFRESVLEHHDTNETVHHTRSCWWLRSGSHGTEPQTSFLEPPDFNHNSSNNPYERSVEHDQFLDRRDSRRLSRTTYLNDLDAGEDVSLHFDDIYSGPPETLAPNLSPPSI</sequence>
<gene>
    <name evidence="11" type="ORF">V6N12_022816</name>
</gene>
<organism evidence="11 12">
    <name type="scientific">Hibiscus sabdariffa</name>
    <name type="common">roselle</name>
    <dbReference type="NCBI Taxonomy" id="183260"/>
    <lineage>
        <taxon>Eukaryota</taxon>
        <taxon>Viridiplantae</taxon>
        <taxon>Streptophyta</taxon>
        <taxon>Embryophyta</taxon>
        <taxon>Tracheophyta</taxon>
        <taxon>Spermatophyta</taxon>
        <taxon>Magnoliopsida</taxon>
        <taxon>eudicotyledons</taxon>
        <taxon>Gunneridae</taxon>
        <taxon>Pentapetalae</taxon>
        <taxon>rosids</taxon>
        <taxon>malvids</taxon>
        <taxon>Malvales</taxon>
        <taxon>Malvaceae</taxon>
        <taxon>Malvoideae</taxon>
        <taxon>Hibiscus</taxon>
    </lineage>
</organism>
<keyword evidence="6" id="KW-1133">Transmembrane helix</keyword>